<evidence type="ECO:0000256" key="10">
    <source>
        <dbReference type="ARBA" id="ARBA00023136"/>
    </source>
</evidence>
<dbReference type="InterPro" id="IPR000412">
    <property type="entry name" value="ABC_2_transport"/>
</dbReference>
<keyword evidence="10 11" id="KW-0472">Membrane</keyword>
<protein>
    <recommendedName>
        <fullName evidence="11">Transport permease protein</fullName>
    </recommendedName>
</protein>
<evidence type="ECO:0000256" key="4">
    <source>
        <dbReference type="ARBA" id="ARBA00022475"/>
    </source>
</evidence>
<evidence type="ECO:0000256" key="11">
    <source>
        <dbReference type="RuleBase" id="RU361157"/>
    </source>
</evidence>
<dbReference type="GO" id="GO:0015774">
    <property type="term" value="P:polysaccharide transport"/>
    <property type="evidence" value="ECO:0007669"/>
    <property type="project" value="UniProtKB-KW"/>
</dbReference>
<dbReference type="RefSeq" id="WP_245686660.1">
    <property type="nucleotide sequence ID" value="NZ_FMVT01000008.1"/>
</dbReference>
<keyword evidence="5" id="KW-0762">Sugar transport</keyword>
<dbReference type="InterPro" id="IPR013525">
    <property type="entry name" value="ABC2_TM"/>
</dbReference>
<dbReference type="PANTHER" id="PTHR30413:SF10">
    <property type="entry name" value="CAPSULE POLYSACCHARIDE EXPORT INNER-MEMBRANE PROTEIN CTRC"/>
    <property type="match status" value="1"/>
</dbReference>
<evidence type="ECO:0000256" key="2">
    <source>
        <dbReference type="ARBA" id="ARBA00007783"/>
    </source>
</evidence>
<organism evidence="14 15">
    <name type="scientific">Paracoccus tibetensis</name>
    <dbReference type="NCBI Taxonomy" id="336292"/>
    <lineage>
        <taxon>Bacteria</taxon>
        <taxon>Pseudomonadati</taxon>
        <taxon>Pseudomonadota</taxon>
        <taxon>Alphaproteobacteria</taxon>
        <taxon>Rhodobacterales</taxon>
        <taxon>Paracoccaceae</taxon>
        <taxon>Paracoccus</taxon>
    </lineage>
</organism>
<dbReference type="EMBL" id="FMVT01000008">
    <property type="protein sequence ID" value="SCY72844.1"/>
    <property type="molecule type" value="Genomic_DNA"/>
</dbReference>
<comment type="similarity">
    <text evidence="2 11">Belongs to the ABC-2 integral membrane protein family.</text>
</comment>
<feature type="compositionally biased region" description="Polar residues" evidence="12">
    <location>
        <begin position="1"/>
        <end position="11"/>
    </location>
</feature>
<name>A0A1G5I9Y6_9RHOB</name>
<dbReference type="PROSITE" id="PS51012">
    <property type="entry name" value="ABC_TM2"/>
    <property type="match status" value="1"/>
</dbReference>
<evidence type="ECO:0000259" key="13">
    <source>
        <dbReference type="PROSITE" id="PS51012"/>
    </source>
</evidence>
<dbReference type="InterPro" id="IPR047817">
    <property type="entry name" value="ABC2_TM_bact-type"/>
</dbReference>
<proteinExistence type="inferred from homology"/>
<sequence length="296" mass="33004">MTVISTRSSQVPDAGSEAMPPLPQRRAGSEAASGELREVRQHRRWSTLRTIGALVLREVSTSHGKSAGGYMWSIAEPVGGIILLTLIFSVGFRTPPLGTNFAIFYATGVIPFMGYLELSNKVAGSIRYSQALLGYPAVTFMDALIARILFNAATHMLVAALIFAFIVTFMDTRTHPEVFGIALAMAMMILVATGVGTMNCFLFSAFPWWQSVWSILMRPLFLVSCIFFIFDNVPLPYRDWLWWNPLVHVVGQMRSSFYPSYRADYVSHVYVFGLSLALITLGLALLIRYHRDLQNS</sequence>
<evidence type="ECO:0000256" key="9">
    <source>
        <dbReference type="ARBA" id="ARBA00023047"/>
    </source>
</evidence>
<feature type="transmembrane region" description="Helical" evidence="11">
    <location>
        <begin position="98"/>
        <end position="118"/>
    </location>
</feature>
<keyword evidence="4 11" id="KW-1003">Cell membrane</keyword>
<keyword evidence="6 11" id="KW-0812">Transmembrane</keyword>
<dbReference type="Pfam" id="PF01061">
    <property type="entry name" value="ABC2_membrane"/>
    <property type="match status" value="1"/>
</dbReference>
<feature type="transmembrane region" description="Helical" evidence="11">
    <location>
        <begin position="215"/>
        <end position="235"/>
    </location>
</feature>
<gene>
    <name evidence="14" type="ORF">SAMN05660710_02531</name>
</gene>
<reference evidence="14 15" key="1">
    <citation type="submission" date="2016-10" db="EMBL/GenBank/DDBJ databases">
        <authorList>
            <person name="de Groot N.N."/>
        </authorList>
    </citation>
    <scope>NUCLEOTIDE SEQUENCE [LARGE SCALE GENOMIC DNA]</scope>
    <source>
        <strain evidence="14 15">CGMCC 1.8925</strain>
    </source>
</reference>
<keyword evidence="15" id="KW-1185">Reference proteome</keyword>
<feature type="transmembrane region" description="Helical" evidence="11">
    <location>
        <begin position="181"/>
        <end position="203"/>
    </location>
</feature>
<dbReference type="Proteomes" id="UP000199502">
    <property type="component" value="Unassembled WGS sequence"/>
</dbReference>
<dbReference type="GO" id="GO:0015920">
    <property type="term" value="P:lipopolysaccharide transport"/>
    <property type="evidence" value="ECO:0007669"/>
    <property type="project" value="TreeGrafter"/>
</dbReference>
<feature type="domain" description="ABC transmembrane type-2" evidence="13">
    <location>
        <begin position="68"/>
        <end position="289"/>
    </location>
</feature>
<evidence type="ECO:0000313" key="15">
    <source>
        <dbReference type="Proteomes" id="UP000199502"/>
    </source>
</evidence>
<feature type="transmembrane region" description="Helical" evidence="11">
    <location>
        <begin position="148"/>
        <end position="169"/>
    </location>
</feature>
<dbReference type="PANTHER" id="PTHR30413">
    <property type="entry name" value="INNER MEMBRANE TRANSPORT PERMEASE"/>
    <property type="match status" value="1"/>
</dbReference>
<evidence type="ECO:0000256" key="7">
    <source>
        <dbReference type="ARBA" id="ARBA00022903"/>
    </source>
</evidence>
<accession>A0A1G5I9Y6</accession>
<comment type="subcellular location">
    <subcellularLocation>
        <location evidence="11">Cell inner membrane</location>
        <topology evidence="11">Multi-pass membrane protein</topology>
    </subcellularLocation>
    <subcellularLocation>
        <location evidence="1">Cell membrane</location>
        <topology evidence="1">Multi-pass membrane protein</topology>
    </subcellularLocation>
</comment>
<feature type="region of interest" description="Disordered" evidence="12">
    <location>
        <begin position="1"/>
        <end position="38"/>
    </location>
</feature>
<evidence type="ECO:0000256" key="12">
    <source>
        <dbReference type="SAM" id="MobiDB-lite"/>
    </source>
</evidence>
<evidence type="ECO:0000256" key="1">
    <source>
        <dbReference type="ARBA" id="ARBA00004651"/>
    </source>
</evidence>
<evidence type="ECO:0000256" key="5">
    <source>
        <dbReference type="ARBA" id="ARBA00022597"/>
    </source>
</evidence>
<evidence type="ECO:0000256" key="6">
    <source>
        <dbReference type="ARBA" id="ARBA00022692"/>
    </source>
</evidence>
<dbReference type="GO" id="GO:0140359">
    <property type="term" value="F:ABC-type transporter activity"/>
    <property type="evidence" value="ECO:0007669"/>
    <property type="project" value="InterPro"/>
</dbReference>
<evidence type="ECO:0000256" key="8">
    <source>
        <dbReference type="ARBA" id="ARBA00022989"/>
    </source>
</evidence>
<dbReference type="GO" id="GO:0043190">
    <property type="term" value="C:ATP-binding cassette (ABC) transporter complex"/>
    <property type="evidence" value="ECO:0007669"/>
    <property type="project" value="InterPro"/>
</dbReference>
<keyword evidence="8 11" id="KW-1133">Transmembrane helix</keyword>
<keyword evidence="9" id="KW-0625">Polysaccharide transport</keyword>
<keyword evidence="3 11" id="KW-0813">Transport</keyword>
<dbReference type="PRINTS" id="PR00164">
    <property type="entry name" value="ABC2TRNSPORT"/>
</dbReference>
<keyword evidence="7" id="KW-0972">Capsule biogenesis/degradation</keyword>
<evidence type="ECO:0000313" key="14">
    <source>
        <dbReference type="EMBL" id="SCY72844.1"/>
    </source>
</evidence>
<feature type="transmembrane region" description="Helical" evidence="11">
    <location>
        <begin position="70"/>
        <end position="92"/>
    </location>
</feature>
<dbReference type="AlphaFoldDB" id="A0A1G5I9Y6"/>
<feature type="transmembrane region" description="Helical" evidence="11">
    <location>
        <begin position="265"/>
        <end position="287"/>
    </location>
</feature>
<dbReference type="STRING" id="336292.SAMN05660710_02531"/>
<evidence type="ECO:0000256" key="3">
    <source>
        <dbReference type="ARBA" id="ARBA00022448"/>
    </source>
</evidence>